<gene>
    <name evidence="7" type="ordered locus">Rxyl_0359</name>
</gene>
<keyword evidence="4" id="KW-0067">ATP-binding</keyword>
<name>Q1AZ43_RUBXD</name>
<sequence>MLALENVSAGYGNLQVLHGISLEVQPGELVAIIGANGAGKTTTLRTISGFIRPSSGSISFEGEPLAGKRPHDIARRGLVQVPEGRSLFGGLTVLENLSMGGYTRTAAEREEALREVYELFPVLKERRDQPAATLSGGQQQMVAIGRALMARPRLLMLDEPSLGLDPKTTGRVFSVVERIRQTGVAVLIVEQDAVKTLRLADRAYVLESGEVALQGTGSELLEDQKVRSAYLGL</sequence>
<evidence type="ECO:0000313" key="7">
    <source>
        <dbReference type="EMBL" id="ABG03335.1"/>
    </source>
</evidence>
<dbReference type="OrthoDB" id="9805514at2"/>
<dbReference type="GO" id="GO:0016887">
    <property type="term" value="F:ATP hydrolysis activity"/>
    <property type="evidence" value="ECO:0007669"/>
    <property type="project" value="InterPro"/>
</dbReference>
<keyword evidence="2" id="KW-0813">Transport</keyword>
<dbReference type="PROSITE" id="PS50893">
    <property type="entry name" value="ABC_TRANSPORTER_2"/>
    <property type="match status" value="1"/>
</dbReference>
<dbReference type="AlphaFoldDB" id="Q1AZ43"/>
<dbReference type="STRING" id="266117.Rxyl_0359"/>
<evidence type="ECO:0000313" key="8">
    <source>
        <dbReference type="Proteomes" id="UP000006637"/>
    </source>
</evidence>
<evidence type="ECO:0000256" key="1">
    <source>
        <dbReference type="ARBA" id="ARBA00005417"/>
    </source>
</evidence>
<dbReference type="EMBL" id="CP000386">
    <property type="protein sequence ID" value="ABG03335.1"/>
    <property type="molecule type" value="Genomic_DNA"/>
</dbReference>
<dbReference type="HOGENOM" id="CLU_000604_1_2_11"/>
<dbReference type="InterPro" id="IPR003439">
    <property type="entry name" value="ABC_transporter-like_ATP-bd"/>
</dbReference>
<dbReference type="Proteomes" id="UP000006637">
    <property type="component" value="Chromosome"/>
</dbReference>
<evidence type="ECO:0000256" key="5">
    <source>
        <dbReference type="ARBA" id="ARBA00022970"/>
    </source>
</evidence>
<dbReference type="Gene3D" id="3.40.50.300">
    <property type="entry name" value="P-loop containing nucleotide triphosphate hydrolases"/>
    <property type="match status" value="1"/>
</dbReference>
<dbReference type="PROSITE" id="PS00211">
    <property type="entry name" value="ABC_TRANSPORTER_1"/>
    <property type="match status" value="1"/>
</dbReference>
<keyword evidence="8" id="KW-1185">Reference proteome</keyword>
<keyword evidence="5" id="KW-0029">Amino-acid transport</keyword>
<keyword evidence="3" id="KW-0547">Nucleotide-binding</keyword>
<dbReference type="SUPFAM" id="SSF52540">
    <property type="entry name" value="P-loop containing nucleoside triphosphate hydrolases"/>
    <property type="match status" value="1"/>
</dbReference>
<dbReference type="InterPro" id="IPR027417">
    <property type="entry name" value="P-loop_NTPase"/>
</dbReference>
<dbReference type="GO" id="GO:0015658">
    <property type="term" value="F:branched-chain amino acid transmembrane transporter activity"/>
    <property type="evidence" value="ECO:0007669"/>
    <property type="project" value="TreeGrafter"/>
</dbReference>
<evidence type="ECO:0000259" key="6">
    <source>
        <dbReference type="PROSITE" id="PS50893"/>
    </source>
</evidence>
<dbReference type="InterPro" id="IPR017871">
    <property type="entry name" value="ABC_transporter-like_CS"/>
</dbReference>
<evidence type="ECO:0000256" key="3">
    <source>
        <dbReference type="ARBA" id="ARBA00022741"/>
    </source>
</evidence>
<dbReference type="KEGG" id="rxy:Rxyl_0359"/>
<dbReference type="eggNOG" id="COG0410">
    <property type="taxonomic scope" value="Bacteria"/>
</dbReference>
<dbReference type="Pfam" id="PF00005">
    <property type="entry name" value="ABC_tran"/>
    <property type="match status" value="1"/>
</dbReference>
<dbReference type="GO" id="GO:0005524">
    <property type="term" value="F:ATP binding"/>
    <property type="evidence" value="ECO:0007669"/>
    <property type="project" value="UniProtKB-KW"/>
</dbReference>
<evidence type="ECO:0000256" key="2">
    <source>
        <dbReference type="ARBA" id="ARBA00022448"/>
    </source>
</evidence>
<dbReference type="InterPro" id="IPR003593">
    <property type="entry name" value="AAA+_ATPase"/>
</dbReference>
<dbReference type="CDD" id="cd03224">
    <property type="entry name" value="ABC_TM1139_LivF_branched"/>
    <property type="match status" value="1"/>
</dbReference>
<evidence type="ECO:0000256" key="4">
    <source>
        <dbReference type="ARBA" id="ARBA00022840"/>
    </source>
</evidence>
<feature type="domain" description="ABC transporter" evidence="6">
    <location>
        <begin position="2"/>
        <end position="233"/>
    </location>
</feature>
<dbReference type="PANTHER" id="PTHR43820:SF4">
    <property type="entry name" value="HIGH-AFFINITY BRANCHED-CHAIN AMINO ACID TRANSPORT ATP-BINDING PROTEIN LIVF"/>
    <property type="match status" value="1"/>
</dbReference>
<dbReference type="SMART" id="SM00382">
    <property type="entry name" value="AAA"/>
    <property type="match status" value="1"/>
</dbReference>
<organism evidence="7 8">
    <name type="scientific">Rubrobacter xylanophilus (strain DSM 9941 / JCM 11954 / NBRC 16129 / PRD-1)</name>
    <dbReference type="NCBI Taxonomy" id="266117"/>
    <lineage>
        <taxon>Bacteria</taxon>
        <taxon>Bacillati</taxon>
        <taxon>Actinomycetota</taxon>
        <taxon>Rubrobacteria</taxon>
        <taxon>Rubrobacterales</taxon>
        <taxon>Rubrobacteraceae</taxon>
        <taxon>Rubrobacter</taxon>
    </lineage>
</organism>
<reference evidence="7 8" key="1">
    <citation type="submission" date="2006-06" db="EMBL/GenBank/DDBJ databases">
        <title>Complete sequence of Rubrobacter xylanophilus DSM 9941.</title>
        <authorList>
            <consortium name="US DOE Joint Genome Institute"/>
            <person name="Copeland A."/>
            <person name="Lucas S."/>
            <person name="Lapidus A."/>
            <person name="Barry K."/>
            <person name="Detter J.C."/>
            <person name="Glavina del Rio T."/>
            <person name="Hammon N."/>
            <person name="Israni S."/>
            <person name="Dalin E."/>
            <person name="Tice H."/>
            <person name="Pitluck S."/>
            <person name="Munk A.C."/>
            <person name="Brettin T."/>
            <person name="Bruce D."/>
            <person name="Han C."/>
            <person name="Tapia R."/>
            <person name="Gilna P."/>
            <person name="Schmutz J."/>
            <person name="Larimer F."/>
            <person name="Land M."/>
            <person name="Hauser L."/>
            <person name="Kyrpides N."/>
            <person name="Lykidis A."/>
            <person name="da Costa M.S."/>
            <person name="Rainey F.A."/>
            <person name="Empadinhas N."/>
            <person name="Jolivet E."/>
            <person name="Battista J.R."/>
            <person name="Richardson P."/>
        </authorList>
    </citation>
    <scope>NUCLEOTIDE SEQUENCE [LARGE SCALE GENOMIC DNA]</scope>
    <source>
        <strain evidence="8">DSM 9941 / NBRC 16129 / PRD-1</strain>
    </source>
</reference>
<accession>Q1AZ43</accession>
<dbReference type="PhylomeDB" id="Q1AZ43"/>
<dbReference type="RefSeq" id="WP_011563353.1">
    <property type="nucleotide sequence ID" value="NC_008148.1"/>
</dbReference>
<dbReference type="GO" id="GO:0015807">
    <property type="term" value="P:L-amino acid transport"/>
    <property type="evidence" value="ECO:0007669"/>
    <property type="project" value="TreeGrafter"/>
</dbReference>
<proteinExistence type="inferred from homology"/>
<comment type="similarity">
    <text evidence="1">Belongs to the ABC transporter superfamily.</text>
</comment>
<dbReference type="PANTHER" id="PTHR43820">
    <property type="entry name" value="HIGH-AFFINITY BRANCHED-CHAIN AMINO ACID TRANSPORT ATP-BINDING PROTEIN LIVF"/>
    <property type="match status" value="1"/>
</dbReference>
<protein>
    <submittedName>
        <fullName evidence="7">ABC transporter related</fullName>
    </submittedName>
</protein>
<dbReference type="InterPro" id="IPR052156">
    <property type="entry name" value="BCAA_Transport_ATP-bd_LivF"/>
</dbReference>